<name>A0ABD3MC72_9STRA</name>
<dbReference type="InterPro" id="IPR020094">
    <property type="entry name" value="TruA/RsuA/RluB/E/F_N"/>
</dbReference>
<dbReference type="EMBL" id="JALLBG020000148">
    <property type="protein sequence ID" value="KAL3761656.1"/>
    <property type="molecule type" value="Genomic_DNA"/>
</dbReference>
<dbReference type="AlphaFoldDB" id="A0ABD3MC72"/>
<dbReference type="PANTHER" id="PTHR11142">
    <property type="entry name" value="PSEUDOURIDYLATE SYNTHASE"/>
    <property type="match status" value="1"/>
</dbReference>
<keyword evidence="4" id="KW-1185">Reference proteome</keyword>
<dbReference type="InterPro" id="IPR020103">
    <property type="entry name" value="PsdUridine_synth_cat_dom_sf"/>
</dbReference>
<feature type="compositionally biased region" description="Basic residues" evidence="2">
    <location>
        <begin position="172"/>
        <end position="182"/>
    </location>
</feature>
<reference evidence="3 4" key="1">
    <citation type="submission" date="2024-10" db="EMBL/GenBank/DDBJ databases">
        <title>Updated reference genomes for cyclostephanoid diatoms.</title>
        <authorList>
            <person name="Roberts W.R."/>
            <person name="Alverson A.J."/>
        </authorList>
    </citation>
    <scope>NUCLEOTIDE SEQUENCE [LARGE SCALE GENOMIC DNA]</scope>
    <source>
        <strain evidence="3 4">AJA232-27</strain>
    </source>
</reference>
<dbReference type="Gene3D" id="3.30.70.660">
    <property type="entry name" value="Pseudouridine synthase I, catalytic domain, C-terminal subdomain"/>
    <property type="match status" value="1"/>
</dbReference>
<organism evidence="3 4">
    <name type="scientific">Discostella pseudostelligera</name>
    <dbReference type="NCBI Taxonomy" id="259834"/>
    <lineage>
        <taxon>Eukaryota</taxon>
        <taxon>Sar</taxon>
        <taxon>Stramenopiles</taxon>
        <taxon>Ochrophyta</taxon>
        <taxon>Bacillariophyta</taxon>
        <taxon>Coscinodiscophyceae</taxon>
        <taxon>Thalassiosirophycidae</taxon>
        <taxon>Stephanodiscales</taxon>
        <taxon>Stephanodiscaceae</taxon>
        <taxon>Discostella</taxon>
    </lineage>
</organism>
<sequence>MRLHLYRYLYVFICIIYPSDHCVSSFFTPSLHSAVSSRGHRKEQRTPSFSHLSNDEDTVCKVQLRLRRSTNLRSSASKEFTNKYENDDSPTSNLVFDTASRIVQYYLSSSEDVTNEPWSSRPLLRRITEDDLTTNTSDGYWAEMFAPLYRSAISLNKISPPSIPKNENRKPQQPRKRRKGHRTNLKLTIAYRGRDFCGWEDQRHSILDGGNSTQVQLPSVQGMLVDILDPILGHEQEHRGNETTKTSTRPIEIKVAGRTDAGVSAIGQICRVRTWRLQPSLENGKSIEQFLKEYVNVHVAKNMRDNAPPLCVRSVECVDDAFHPTFGASCRAYAYLIDVNKLGKIERKDCWNEDEAAGEDGRCDHIIVQLSASTLVQRLNAMLRALEGKELDYIALSYGKVKSQTTLCTLHRARAHLVEWTGPSDGDEKPQRAICIELVGDRFLRRMVRILVATAMREANRDVFGISAEVDDVDDECHVGDDALLNIVLSRDREDRARAAPPDGLIFIGAAY</sequence>
<evidence type="ECO:0000313" key="4">
    <source>
        <dbReference type="Proteomes" id="UP001530293"/>
    </source>
</evidence>
<evidence type="ECO:0000313" key="3">
    <source>
        <dbReference type="EMBL" id="KAL3761656.1"/>
    </source>
</evidence>
<dbReference type="Proteomes" id="UP001530293">
    <property type="component" value="Unassembled WGS sequence"/>
</dbReference>
<proteinExistence type="predicted"/>
<evidence type="ECO:0000256" key="1">
    <source>
        <dbReference type="ARBA" id="ARBA00023235"/>
    </source>
</evidence>
<dbReference type="PANTHER" id="PTHR11142:SF10">
    <property type="entry name" value="TRNA PSEUDOURIDINE SYNTHASE"/>
    <property type="match status" value="1"/>
</dbReference>
<dbReference type="InterPro" id="IPR001406">
    <property type="entry name" value="PsdUridine_synth_TruA"/>
</dbReference>
<keyword evidence="1" id="KW-0413">Isomerase</keyword>
<dbReference type="SUPFAM" id="SSF55120">
    <property type="entry name" value="Pseudouridine synthase"/>
    <property type="match status" value="1"/>
</dbReference>
<dbReference type="Gene3D" id="3.30.70.580">
    <property type="entry name" value="Pseudouridine synthase I, catalytic domain, N-terminal subdomain"/>
    <property type="match status" value="1"/>
</dbReference>
<feature type="region of interest" description="Disordered" evidence="2">
    <location>
        <begin position="158"/>
        <end position="182"/>
    </location>
</feature>
<evidence type="ECO:0000256" key="2">
    <source>
        <dbReference type="SAM" id="MobiDB-lite"/>
    </source>
</evidence>
<dbReference type="InterPro" id="IPR020095">
    <property type="entry name" value="PsdUridine_synth_TruA_C"/>
</dbReference>
<comment type="caution">
    <text evidence="3">The sequence shown here is derived from an EMBL/GenBank/DDBJ whole genome shotgun (WGS) entry which is preliminary data.</text>
</comment>
<gene>
    <name evidence="3" type="ORF">ACHAWU_000143</name>
</gene>
<protein>
    <submittedName>
        <fullName evidence="3">Uncharacterized protein</fullName>
    </submittedName>
</protein>
<dbReference type="GO" id="GO:0016853">
    <property type="term" value="F:isomerase activity"/>
    <property type="evidence" value="ECO:0007669"/>
    <property type="project" value="UniProtKB-KW"/>
</dbReference>
<accession>A0ABD3MC72</accession>